<dbReference type="AlphaFoldDB" id="A0A9Q9BX76"/>
<dbReference type="KEGG" id="mequ:KFV11_05225"/>
<gene>
    <name evidence="1" type="ORF">KFV11_05225</name>
</gene>
<evidence type="ECO:0000313" key="2">
    <source>
        <dbReference type="Proteomes" id="UP001057381"/>
    </source>
</evidence>
<evidence type="ECO:0000313" key="1">
    <source>
        <dbReference type="EMBL" id="UTH14753.1"/>
    </source>
</evidence>
<dbReference type="RefSeq" id="WP_254250530.1">
    <property type="nucleotide sequence ID" value="NZ_CP073809.1"/>
</dbReference>
<dbReference type="Proteomes" id="UP001057381">
    <property type="component" value="Chromosome"/>
</dbReference>
<proteinExistence type="predicted"/>
<protein>
    <submittedName>
        <fullName evidence="1">Uncharacterized protein</fullName>
    </submittedName>
</protein>
<name>A0A9Q9BX76_9STAP</name>
<reference evidence="1" key="1">
    <citation type="submission" date="2021-04" db="EMBL/GenBank/DDBJ databases">
        <title>Complete Genome Sequences of Macrococcus spp. from dog and cattle.</title>
        <authorList>
            <person name="Schwendener S."/>
            <person name="Perreten V."/>
        </authorList>
    </citation>
    <scope>NUCLEOTIDE SEQUENCE</scope>
    <source>
        <strain evidence="1">Epi0143-OL</strain>
    </source>
</reference>
<accession>A0A9Q9BX76</accession>
<sequence>MLKEAMEWISEKTGNVIEFDLNGEKYTNREIYKVEKSRRKELTVTTLTGLVDYIKSAFDGKEEYIVSVLSHHKVAVESKLNANKRREFVIVSNAQLPAVNLNSFMDLEQFNIQLQSVFVPSDERAKVLSLIGNIRAENVMQTGDNGISQQVEVKRGVASKAKEEVPNPVYLKPFRTFTEISQPESAFVLRLREGGSIGLQAALYEADGGAWKNQAILSIKEYLEEELKEQQNRITILA</sequence>
<organism evidence="1 2">
    <name type="scientific">Macrococcus equipercicus</name>
    <dbReference type="NCBI Taxonomy" id="69967"/>
    <lineage>
        <taxon>Bacteria</taxon>
        <taxon>Bacillati</taxon>
        <taxon>Bacillota</taxon>
        <taxon>Bacilli</taxon>
        <taxon>Bacillales</taxon>
        <taxon>Staphylococcaceae</taxon>
        <taxon>Macrococcus</taxon>
    </lineage>
</organism>
<dbReference type="EMBL" id="CP073809">
    <property type="protein sequence ID" value="UTH14753.1"/>
    <property type="molecule type" value="Genomic_DNA"/>
</dbReference>